<sequence length="88" mass="10146">MGRNWDWSYRRGREKRLEAEEQAQHNNASVPSRPPLHSHDATLQSYFNRGWKSITAADIHIHLGLVKAPSSSSPLDKLKEIRACHFQQ</sequence>
<dbReference type="AlphaFoldDB" id="A0A7Y0XCP1"/>
<gene>
    <name evidence="2" type="ORF">HKB16_14050</name>
</gene>
<reference evidence="2 3" key="1">
    <citation type="submission" date="2020-04" db="EMBL/GenBank/DDBJ databases">
        <title>Whole-genome sequencing of Vibrio spp. from China reveals different genetic environments of blaCTX-M-14 among diverse lineages.</title>
        <authorList>
            <person name="Zheng Z."/>
            <person name="Ye L."/>
            <person name="Chen S."/>
        </authorList>
    </citation>
    <scope>NUCLEOTIDE SEQUENCE [LARGE SCALE GENOMIC DNA]</scope>
    <source>
        <strain evidence="2 3">Vb0551</strain>
    </source>
</reference>
<accession>A0A7Y0XCP1</accession>
<dbReference type="EMBL" id="JABCLB010001328">
    <property type="protein sequence ID" value="NMU84006.1"/>
    <property type="molecule type" value="Genomic_DNA"/>
</dbReference>
<feature type="region of interest" description="Disordered" evidence="1">
    <location>
        <begin position="18"/>
        <end position="37"/>
    </location>
</feature>
<name>A0A7Y0XCP1_VIBPH</name>
<protein>
    <submittedName>
        <fullName evidence="2">Uncharacterized protein</fullName>
    </submittedName>
</protein>
<evidence type="ECO:0000313" key="2">
    <source>
        <dbReference type="EMBL" id="NMU84006.1"/>
    </source>
</evidence>
<evidence type="ECO:0000313" key="3">
    <source>
        <dbReference type="Proteomes" id="UP000518904"/>
    </source>
</evidence>
<dbReference type="Proteomes" id="UP000518904">
    <property type="component" value="Unassembled WGS sequence"/>
</dbReference>
<organism evidence="2 3">
    <name type="scientific">Vibrio parahaemolyticus</name>
    <dbReference type="NCBI Taxonomy" id="670"/>
    <lineage>
        <taxon>Bacteria</taxon>
        <taxon>Pseudomonadati</taxon>
        <taxon>Pseudomonadota</taxon>
        <taxon>Gammaproteobacteria</taxon>
        <taxon>Vibrionales</taxon>
        <taxon>Vibrionaceae</taxon>
        <taxon>Vibrio</taxon>
    </lineage>
</organism>
<evidence type="ECO:0000256" key="1">
    <source>
        <dbReference type="SAM" id="MobiDB-lite"/>
    </source>
</evidence>
<dbReference type="RefSeq" id="WP_169566924.1">
    <property type="nucleotide sequence ID" value="NZ_CP041202.1"/>
</dbReference>
<proteinExistence type="predicted"/>
<comment type="caution">
    <text evidence="2">The sequence shown here is derived from an EMBL/GenBank/DDBJ whole genome shotgun (WGS) entry which is preliminary data.</text>
</comment>